<accession>A0ACB7T0C8</accession>
<protein>
    <submittedName>
        <fullName evidence="1">Uncharacterized protein</fullName>
    </submittedName>
</protein>
<dbReference type="Proteomes" id="UP000821845">
    <property type="component" value="Chromosome 2"/>
</dbReference>
<sequence>MEDLERFRQRWEPNEHWVMRREFIQRHWNRFPENRLLCLAQTFVNTELLGCAYPAPVAELVRELAKDVPRSERAKAPAVAPVAFVRASEPPSEEAASQATAHSYTAVSERQQFVGGFANRAGLGCKPRKPASSDDSVDSSSAVPTRAQFVGGLANRAGFGYEQRKRSADSGDCLSSASVSKVARGPANRPSAVCGPTPSEDSQPPIDCKDATRLPKFQAAAKMIRDNVIDGPNTLDKLQQVFSKCGFVLDVQFEMKQKPPMFECVVRSDGETLRRATASSKKEAKRLAFQEIWDCFSRVPDNPKTPPVPAPPRKSDQRNRVSVLKPRTFPDTGCTQQNLADDDRILDMNTLVVVQPMNPPCDAVSTLTRTANMNKIRGRFEVESTESGYTCMFVLGHCEIRSGVGETSQEAKVRAASASLAYLQSVAPTLLLKQRVDGCGPELTKNTIGVPDESNAPEQITSENIGHKLLRMMGWSGGGIGKEGLGIVKPVMLKETCGRNGLGFKEQIEWSLLLEALVCAAEKGAQLARACRAEEPLFQLLVEEKAGPERNPRFVHDFKTLADVLIQEMVRHDLSCLHPELGKSLRGEESNKFTSTQGETICVEVQPTQEQTAQLLERVLDGNTAAAKKLAQIVHSNPEVCEDTELSDCPVACVSSLGIWIDPIDSTSEYIAGKWGDEDEESSIVSSGLQCVSVLIGVYDRDTGLPVAGVVNQPFHHLDDHNRPVGRCYWGLALGAHQWHSRHFCEDEDPDPLRRRHHPRILLSASESSAVVQALEAAGCEVRFAAGAGYKLLCVALLRADAYLVTQGTTFRWDTCAPHALLLARNMGLFAAVEEAGIPWCVPAPVSYADPDDELCDKVSGAALWRNSRCLFACRNSFNSRLVFDALRASSVQVTTGVS</sequence>
<proteinExistence type="predicted"/>
<reference evidence="1" key="1">
    <citation type="submission" date="2020-05" db="EMBL/GenBank/DDBJ databases">
        <title>Large-scale comparative analyses of tick genomes elucidate their genetic diversity and vector capacities.</title>
        <authorList>
            <person name="Jia N."/>
            <person name="Wang J."/>
            <person name="Shi W."/>
            <person name="Du L."/>
            <person name="Sun Y."/>
            <person name="Zhan W."/>
            <person name="Jiang J."/>
            <person name="Wang Q."/>
            <person name="Zhang B."/>
            <person name="Ji P."/>
            <person name="Sakyi L.B."/>
            <person name="Cui X."/>
            <person name="Yuan T."/>
            <person name="Jiang B."/>
            <person name="Yang W."/>
            <person name="Lam T.T.-Y."/>
            <person name="Chang Q."/>
            <person name="Ding S."/>
            <person name="Wang X."/>
            <person name="Zhu J."/>
            <person name="Ruan X."/>
            <person name="Zhao L."/>
            <person name="Wei J."/>
            <person name="Que T."/>
            <person name="Du C."/>
            <person name="Cheng J."/>
            <person name="Dai P."/>
            <person name="Han X."/>
            <person name="Huang E."/>
            <person name="Gao Y."/>
            <person name="Liu J."/>
            <person name="Shao H."/>
            <person name="Ye R."/>
            <person name="Li L."/>
            <person name="Wei W."/>
            <person name="Wang X."/>
            <person name="Wang C."/>
            <person name="Yang T."/>
            <person name="Huo Q."/>
            <person name="Li W."/>
            <person name="Guo W."/>
            <person name="Chen H."/>
            <person name="Zhou L."/>
            <person name="Ni X."/>
            <person name="Tian J."/>
            <person name="Zhou Y."/>
            <person name="Sheng Y."/>
            <person name="Liu T."/>
            <person name="Pan Y."/>
            <person name="Xia L."/>
            <person name="Li J."/>
            <person name="Zhao F."/>
            <person name="Cao W."/>
        </authorList>
    </citation>
    <scope>NUCLEOTIDE SEQUENCE</scope>
    <source>
        <strain evidence="1">Hyas-2018</strain>
    </source>
</reference>
<name>A0ACB7T0C8_HYAAI</name>
<keyword evidence="2" id="KW-1185">Reference proteome</keyword>
<evidence type="ECO:0000313" key="1">
    <source>
        <dbReference type="EMBL" id="KAH6939454.1"/>
    </source>
</evidence>
<organism evidence="1 2">
    <name type="scientific">Hyalomma asiaticum</name>
    <name type="common">Tick</name>
    <dbReference type="NCBI Taxonomy" id="266040"/>
    <lineage>
        <taxon>Eukaryota</taxon>
        <taxon>Metazoa</taxon>
        <taxon>Ecdysozoa</taxon>
        <taxon>Arthropoda</taxon>
        <taxon>Chelicerata</taxon>
        <taxon>Arachnida</taxon>
        <taxon>Acari</taxon>
        <taxon>Parasitiformes</taxon>
        <taxon>Ixodida</taxon>
        <taxon>Ixodoidea</taxon>
        <taxon>Ixodidae</taxon>
        <taxon>Hyalomminae</taxon>
        <taxon>Hyalomma</taxon>
    </lineage>
</organism>
<comment type="caution">
    <text evidence="1">The sequence shown here is derived from an EMBL/GenBank/DDBJ whole genome shotgun (WGS) entry which is preliminary data.</text>
</comment>
<evidence type="ECO:0000313" key="2">
    <source>
        <dbReference type="Proteomes" id="UP000821845"/>
    </source>
</evidence>
<dbReference type="EMBL" id="CM023482">
    <property type="protein sequence ID" value="KAH6939454.1"/>
    <property type="molecule type" value="Genomic_DNA"/>
</dbReference>
<gene>
    <name evidence="1" type="ORF">HPB50_018487</name>
</gene>